<evidence type="ECO:0000259" key="4">
    <source>
        <dbReference type="PROSITE" id="PS01124"/>
    </source>
</evidence>
<evidence type="ECO:0000313" key="6">
    <source>
        <dbReference type="Proteomes" id="UP000583266"/>
    </source>
</evidence>
<dbReference type="GO" id="GO:0043565">
    <property type="term" value="F:sequence-specific DNA binding"/>
    <property type="evidence" value="ECO:0007669"/>
    <property type="project" value="InterPro"/>
</dbReference>
<evidence type="ECO:0000256" key="3">
    <source>
        <dbReference type="ARBA" id="ARBA00023163"/>
    </source>
</evidence>
<dbReference type="InterPro" id="IPR018060">
    <property type="entry name" value="HTH_AraC"/>
</dbReference>
<dbReference type="Proteomes" id="UP000583266">
    <property type="component" value="Unassembled WGS sequence"/>
</dbReference>
<dbReference type="InterPro" id="IPR046532">
    <property type="entry name" value="DUF6597"/>
</dbReference>
<keyword evidence="2" id="KW-0238">DNA-binding</keyword>
<accession>A0A848GMV2</accession>
<gene>
    <name evidence="5" type="ORF">HHL17_21225</name>
</gene>
<protein>
    <submittedName>
        <fullName evidence="5">AraC family transcriptional regulator</fullName>
    </submittedName>
</protein>
<keyword evidence="1" id="KW-0805">Transcription regulation</keyword>
<dbReference type="RefSeq" id="WP_169226792.1">
    <property type="nucleotide sequence ID" value="NZ_JABBGC010000002.1"/>
</dbReference>
<dbReference type="PANTHER" id="PTHR46796">
    <property type="entry name" value="HTH-TYPE TRANSCRIPTIONAL ACTIVATOR RHAS-RELATED"/>
    <property type="match status" value="1"/>
</dbReference>
<dbReference type="Pfam" id="PF20240">
    <property type="entry name" value="DUF6597"/>
    <property type="match status" value="1"/>
</dbReference>
<comment type="caution">
    <text evidence="5">The sequence shown here is derived from an EMBL/GenBank/DDBJ whole genome shotgun (WGS) entry which is preliminary data.</text>
</comment>
<organism evidence="5 6">
    <name type="scientific">Chitinophaga fulva</name>
    <dbReference type="NCBI Taxonomy" id="2728842"/>
    <lineage>
        <taxon>Bacteria</taxon>
        <taxon>Pseudomonadati</taxon>
        <taxon>Bacteroidota</taxon>
        <taxon>Chitinophagia</taxon>
        <taxon>Chitinophagales</taxon>
        <taxon>Chitinophagaceae</taxon>
        <taxon>Chitinophaga</taxon>
    </lineage>
</organism>
<reference evidence="5 6" key="1">
    <citation type="submission" date="2020-04" db="EMBL/GenBank/DDBJ databases">
        <title>Chitinophaga sp. G-6-1-13 sp. nov., isolated from soil.</title>
        <authorList>
            <person name="Dahal R.H."/>
            <person name="Chaudhary D.K."/>
        </authorList>
    </citation>
    <scope>NUCLEOTIDE SEQUENCE [LARGE SCALE GENOMIC DNA]</scope>
    <source>
        <strain evidence="5 6">G-6-1-13</strain>
    </source>
</reference>
<dbReference type="Gene3D" id="1.10.10.60">
    <property type="entry name" value="Homeodomain-like"/>
    <property type="match status" value="1"/>
</dbReference>
<name>A0A848GMV2_9BACT</name>
<dbReference type="PROSITE" id="PS01124">
    <property type="entry name" value="HTH_ARAC_FAMILY_2"/>
    <property type="match status" value="1"/>
</dbReference>
<dbReference type="PANTHER" id="PTHR46796:SF13">
    <property type="entry name" value="HTH-TYPE TRANSCRIPTIONAL ACTIVATOR RHAS"/>
    <property type="match status" value="1"/>
</dbReference>
<dbReference type="GO" id="GO:0003700">
    <property type="term" value="F:DNA-binding transcription factor activity"/>
    <property type="evidence" value="ECO:0007669"/>
    <property type="project" value="InterPro"/>
</dbReference>
<dbReference type="Pfam" id="PF12833">
    <property type="entry name" value="HTH_18"/>
    <property type="match status" value="1"/>
</dbReference>
<dbReference type="AlphaFoldDB" id="A0A848GMV2"/>
<feature type="domain" description="HTH araC/xylS-type" evidence="4">
    <location>
        <begin position="215"/>
        <end position="291"/>
    </location>
</feature>
<dbReference type="EMBL" id="JABBGC010000002">
    <property type="protein sequence ID" value="NML39734.1"/>
    <property type="molecule type" value="Genomic_DNA"/>
</dbReference>
<keyword evidence="6" id="KW-1185">Reference proteome</keyword>
<keyword evidence="3" id="KW-0804">Transcription</keyword>
<dbReference type="SMART" id="SM00342">
    <property type="entry name" value="HTH_ARAC"/>
    <property type="match status" value="1"/>
</dbReference>
<sequence length="291" mass="33281">MLIFALQITKSKNSKIRKSNNQIKKYLNSQIYRPLQPAIHPERDEASYRECLPSLPLAPYIYCYWQLTSHPSLSQPFVYRVVADGCIDLFFHTCQPQDVYVMGFSTTYTEFPLDNPFNYIGIRFMPAAFPLLFGVSAAALTNRFEHLGDVVPALAAGLTQQAAGLHSLQELQPLLNHYFEKILANHTVDADNRLVQALDLILRTGGNIRLETELHSGVSPRHLRRLFDFYIGESPKTFSKVVRFQQLLHNTPTADSLRANKMFYDTGYYDQAHFIKEFKTMYGLPPTVALR</sequence>
<proteinExistence type="predicted"/>
<evidence type="ECO:0000256" key="2">
    <source>
        <dbReference type="ARBA" id="ARBA00023125"/>
    </source>
</evidence>
<evidence type="ECO:0000313" key="5">
    <source>
        <dbReference type="EMBL" id="NML39734.1"/>
    </source>
</evidence>
<dbReference type="InterPro" id="IPR050204">
    <property type="entry name" value="AraC_XylS_family_regulators"/>
</dbReference>
<evidence type="ECO:0000256" key="1">
    <source>
        <dbReference type="ARBA" id="ARBA00023015"/>
    </source>
</evidence>